<dbReference type="AlphaFoldDB" id="A0AA38JA01"/>
<evidence type="ECO:0008006" key="3">
    <source>
        <dbReference type="Google" id="ProtNLM"/>
    </source>
</evidence>
<dbReference type="Gene3D" id="3.30.70.330">
    <property type="match status" value="1"/>
</dbReference>
<accession>A0AA38JA01</accession>
<reference evidence="1" key="1">
    <citation type="submission" date="2022-08" db="EMBL/GenBank/DDBJ databases">
        <authorList>
            <consortium name="DOE Joint Genome Institute"/>
            <person name="Min B."/>
            <person name="Sierra-Patev S."/>
            <person name="Naranjo-Ortiz M."/>
            <person name="Looney B."/>
            <person name="Konkel Z."/>
            <person name="Slot J.C."/>
            <person name="Sakamoto Y."/>
            <person name="Steenwyk J.L."/>
            <person name="Rokas A."/>
            <person name="Carro J."/>
            <person name="Camarero S."/>
            <person name="Ferreira P."/>
            <person name="Molpeceres G."/>
            <person name="Ruiz-duenas F.J."/>
            <person name="Serrano A."/>
            <person name="Henrissat B."/>
            <person name="Drula E."/>
            <person name="Hughes K.W."/>
            <person name="Mata J.L."/>
            <person name="Ishikawa N.K."/>
            <person name="Vargas-Isla R."/>
            <person name="Ushijima S."/>
            <person name="Smith C.A."/>
            <person name="Ahrendt S."/>
            <person name="Andreopoulos W."/>
            <person name="He G."/>
            <person name="LaButti K."/>
            <person name="Lipzen A."/>
            <person name="Ng V."/>
            <person name="Riley R."/>
            <person name="Sandor L."/>
            <person name="Barry K."/>
            <person name="Martinez A.T."/>
            <person name="Xiao Y."/>
            <person name="Gibbons J.G."/>
            <person name="Terashima K."/>
            <person name="Hibbett D.S."/>
            <person name="Grigoriev I.V."/>
        </authorList>
    </citation>
    <scope>NUCLEOTIDE SEQUENCE</scope>
    <source>
        <strain evidence="1">ET3784</strain>
    </source>
</reference>
<protein>
    <recommendedName>
        <fullName evidence="3">RRM domain-containing protein</fullName>
    </recommendedName>
</protein>
<sequence length="113" mass="12809">MLSPYPPTNPPTPLPPPSALPRLVKHLPIGFGDSALCDLFRPYGALASVRIPTHFGPDTGMIEFWNEDDARFQQAYLLPRMCNRVEFSGEFEPHGLIAYFVLQDRDSRHEDKL</sequence>
<evidence type="ECO:0000313" key="2">
    <source>
        <dbReference type="Proteomes" id="UP001176059"/>
    </source>
</evidence>
<reference evidence="1" key="2">
    <citation type="journal article" date="2023" name="Proc. Natl. Acad. Sci. U.S.A.">
        <title>A global phylogenomic analysis of the shiitake genus Lentinula.</title>
        <authorList>
            <person name="Sierra-Patev S."/>
            <person name="Min B."/>
            <person name="Naranjo-Ortiz M."/>
            <person name="Looney B."/>
            <person name="Konkel Z."/>
            <person name="Slot J.C."/>
            <person name="Sakamoto Y."/>
            <person name="Steenwyk J.L."/>
            <person name="Rokas A."/>
            <person name="Carro J."/>
            <person name="Camarero S."/>
            <person name="Ferreira P."/>
            <person name="Molpeceres G."/>
            <person name="Ruiz-Duenas F.J."/>
            <person name="Serrano A."/>
            <person name="Henrissat B."/>
            <person name="Drula E."/>
            <person name="Hughes K.W."/>
            <person name="Mata J.L."/>
            <person name="Ishikawa N.K."/>
            <person name="Vargas-Isla R."/>
            <person name="Ushijima S."/>
            <person name="Smith C.A."/>
            <person name="Donoghue J."/>
            <person name="Ahrendt S."/>
            <person name="Andreopoulos W."/>
            <person name="He G."/>
            <person name="LaButti K."/>
            <person name="Lipzen A."/>
            <person name="Ng V."/>
            <person name="Riley R."/>
            <person name="Sandor L."/>
            <person name="Barry K."/>
            <person name="Martinez A.T."/>
            <person name="Xiao Y."/>
            <person name="Gibbons J.G."/>
            <person name="Terashima K."/>
            <person name="Grigoriev I.V."/>
            <person name="Hibbett D."/>
        </authorList>
    </citation>
    <scope>NUCLEOTIDE SEQUENCE</scope>
    <source>
        <strain evidence="1">ET3784</strain>
    </source>
</reference>
<dbReference type="CDD" id="cd00590">
    <property type="entry name" value="RRM_SF"/>
    <property type="match status" value="1"/>
</dbReference>
<dbReference type="InterPro" id="IPR035979">
    <property type="entry name" value="RBD_domain_sf"/>
</dbReference>
<comment type="caution">
    <text evidence="1">The sequence shown here is derived from an EMBL/GenBank/DDBJ whole genome shotgun (WGS) entry which is preliminary data.</text>
</comment>
<dbReference type="GO" id="GO:0003676">
    <property type="term" value="F:nucleic acid binding"/>
    <property type="evidence" value="ECO:0007669"/>
    <property type="project" value="InterPro"/>
</dbReference>
<dbReference type="Proteomes" id="UP001176059">
    <property type="component" value="Unassembled WGS sequence"/>
</dbReference>
<dbReference type="EMBL" id="JANVFO010000101">
    <property type="protein sequence ID" value="KAJ3713233.1"/>
    <property type="molecule type" value="Genomic_DNA"/>
</dbReference>
<name>A0AA38JA01_9AGAR</name>
<dbReference type="InterPro" id="IPR012677">
    <property type="entry name" value="Nucleotide-bd_a/b_plait_sf"/>
</dbReference>
<dbReference type="SUPFAM" id="SSF54928">
    <property type="entry name" value="RNA-binding domain, RBD"/>
    <property type="match status" value="1"/>
</dbReference>
<evidence type="ECO:0000313" key="1">
    <source>
        <dbReference type="EMBL" id="KAJ3713233.1"/>
    </source>
</evidence>
<proteinExistence type="predicted"/>
<gene>
    <name evidence="1" type="ORF">DFJ43DRAFT_1044029</name>
</gene>
<keyword evidence="2" id="KW-1185">Reference proteome</keyword>
<organism evidence="1 2">
    <name type="scientific">Lentinula guzmanii</name>
    <dbReference type="NCBI Taxonomy" id="2804957"/>
    <lineage>
        <taxon>Eukaryota</taxon>
        <taxon>Fungi</taxon>
        <taxon>Dikarya</taxon>
        <taxon>Basidiomycota</taxon>
        <taxon>Agaricomycotina</taxon>
        <taxon>Agaricomycetes</taxon>
        <taxon>Agaricomycetidae</taxon>
        <taxon>Agaricales</taxon>
        <taxon>Marasmiineae</taxon>
        <taxon>Omphalotaceae</taxon>
        <taxon>Lentinula</taxon>
    </lineage>
</organism>